<dbReference type="InterPro" id="IPR000659">
    <property type="entry name" value="Pyridox_Oxase"/>
</dbReference>
<dbReference type="PANTHER" id="PTHR10851:SF3">
    <property type="entry name" value="PYRIDOXINE_PYRIDOXAMINE 5'-PHOSPHATE OXIDASE 2"/>
    <property type="match status" value="1"/>
</dbReference>
<dbReference type="PANTHER" id="PTHR10851">
    <property type="entry name" value="PYRIDOXINE-5-PHOSPHATE OXIDASE"/>
    <property type="match status" value="1"/>
</dbReference>
<dbReference type="Pfam" id="PF12766">
    <property type="entry name" value="Pyridox_oxase_2"/>
    <property type="match status" value="1"/>
</dbReference>
<gene>
    <name evidence="7" type="ORF">ACFOGJ_21325</name>
</gene>
<keyword evidence="3" id="KW-0288">FMN</keyword>
<dbReference type="InterPro" id="IPR024624">
    <property type="entry name" value="Pyridox_Oxase_Alr4036_FMN-bd"/>
</dbReference>
<evidence type="ECO:0000313" key="8">
    <source>
        <dbReference type="Proteomes" id="UP001595528"/>
    </source>
</evidence>
<dbReference type="Gene3D" id="2.30.110.10">
    <property type="entry name" value="Electron Transport, Fmn-binding Protein, Chain A"/>
    <property type="match status" value="1"/>
</dbReference>
<evidence type="ECO:0000259" key="6">
    <source>
        <dbReference type="Pfam" id="PF12766"/>
    </source>
</evidence>
<keyword evidence="2" id="KW-0285">Flavoprotein</keyword>
<comment type="cofactor">
    <cofactor evidence="1">
        <name>FMN</name>
        <dbReference type="ChEBI" id="CHEBI:58210"/>
    </cofactor>
</comment>
<organism evidence="7 8">
    <name type="scientific">Marinibaculum pumilum</name>
    <dbReference type="NCBI Taxonomy" id="1766165"/>
    <lineage>
        <taxon>Bacteria</taxon>
        <taxon>Pseudomonadati</taxon>
        <taxon>Pseudomonadota</taxon>
        <taxon>Alphaproteobacteria</taxon>
        <taxon>Rhodospirillales</taxon>
        <taxon>Rhodospirillaceae</taxon>
        <taxon>Marinibaculum</taxon>
    </lineage>
</organism>
<dbReference type="RefSeq" id="WP_379904353.1">
    <property type="nucleotide sequence ID" value="NZ_JBHRTR010000034.1"/>
</dbReference>
<evidence type="ECO:0000256" key="4">
    <source>
        <dbReference type="ARBA" id="ARBA00023002"/>
    </source>
</evidence>
<dbReference type="EMBL" id="JBHRTR010000034">
    <property type="protein sequence ID" value="MFC3229805.1"/>
    <property type="molecule type" value="Genomic_DNA"/>
</dbReference>
<dbReference type="InterPro" id="IPR012349">
    <property type="entry name" value="Split_barrel_FMN-bd"/>
</dbReference>
<name>A0ABV7L5C7_9PROT</name>
<evidence type="ECO:0000313" key="7">
    <source>
        <dbReference type="EMBL" id="MFC3229805.1"/>
    </source>
</evidence>
<dbReference type="SUPFAM" id="SSF50475">
    <property type="entry name" value="FMN-binding split barrel"/>
    <property type="match status" value="1"/>
</dbReference>
<sequence>MLPQSADDLDGILDAAWRLLAAGAAGDARAWNRPALATVRADGAPSVRTVVLRAVDAQARCLRLHTDSRSAKVAELGAEPRSALHVYDAGAAIQLRLDGAVSVHRDGGLVDGAWAASRLSSRICYRVEPGPGTPIPAPEHGHPPAGGDPDAGRGRFAVLLFAVTRLEWLYLGADGHRRAAFDWPQGRLSRQWLVP</sequence>
<proteinExistence type="predicted"/>
<evidence type="ECO:0000256" key="2">
    <source>
        <dbReference type="ARBA" id="ARBA00022630"/>
    </source>
</evidence>
<reference evidence="8" key="1">
    <citation type="journal article" date="2019" name="Int. J. Syst. Evol. Microbiol.">
        <title>The Global Catalogue of Microorganisms (GCM) 10K type strain sequencing project: providing services to taxonomists for standard genome sequencing and annotation.</title>
        <authorList>
            <consortium name="The Broad Institute Genomics Platform"/>
            <consortium name="The Broad Institute Genome Sequencing Center for Infectious Disease"/>
            <person name="Wu L."/>
            <person name="Ma J."/>
        </authorList>
    </citation>
    <scope>NUCLEOTIDE SEQUENCE [LARGE SCALE GENOMIC DNA]</scope>
    <source>
        <strain evidence="8">KCTC 42964</strain>
    </source>
</reference>
<feature type="domain" description="Pyridoxamine 5'-phosphate oxidase Alr4036 family FMN-binding" evidence="6">
    <location>
        <begin position="28"/>
        <end position="104"/>
    </location>
</feature>
<evidence type="ECO:0000256" key="5">
    <source>
        <dbReference type="SAM" id="MobiDB-lite"/>
    </source>
</evidence>
<evidence type="ECO:0000256" key="1">
    <source>
        <dbReference type="ARBA" id="ARBA00001917"/>
    </source>
</evidence>
<accession>A0ABV7L5C7</accession>
<keyword evidence="4" id="KW-0560">Oxidoreductase</keyword>
<feature type="region of interest" description="Disordered" evidence="5">
    <location>
        <begin position="130"/>
        <end position="149"/>
    </location>
</feature>
<protein>
    <submittedName>
        <fullName evidence="7">Pyridoxamine 5'-phosphate oxidase family protein</fullName>
    </submittedName>
</protein>
<comment type="caution">
    <text evidence="7">The sequence shown here is derived from an EMBL/GenBank/DDBJ whole genome shotgun (WGS) entry which is preliminary data.</text>
</comment>
<evidence type="ECO:0000256" key="3">
    <source>
        <dbReference type="ARBA" id="ARBA00022643"/>
    </source>
</evidence>
<dbReference type="Proteomes" id="UP001595528">
    <property type="component" value="Unassembled WGS sequence"/>
</dbReference>
<keyword evidence="8" id="KW-1185">Reference proteome</keyword>